<sequence length="372" mass="41338">MAPSPILISTAPRAFGMKSTTFGNKMPTTFNTNRRSSPTKRPLAIFSDENVDPTHPKRVKSTLTSCEDKENILFDKKSPSVKNAKPSRFVLTDRTPQLPQQKVRTSTVTSRVEKSKPRVGSSLKNVILNASPPRRRTTTPPRKARNRRAAFAVRVDPPVLDKESAPNTSIDSVISSGSEIDSLSLPNNAIIPRDAIPDSWQFTIYEDSAEETLQNLMEHSATTLDLSDDETSRTELTDIGKENIPPTDEEERRYEENRHEETPTISPMSIDLPTRRTTYRRTKRQALREMAPAELVDEESEKPGKVPNLEKEGSVSVVTPEKPVLAPKLKGASKFAVWKDPSLTSVSNAALKASSRMKPRIDAGKKRGLSEI</sequence>
<dbReference type="OrthoDB" id="425602at2759"/>
<feature type="region of interest" description="Disordered" evidence="1">
    <location>
        <begin position="17"/>
        <end position="59"/>
    </location>
</feature>
<feature type="compositionally biased region" description="Basic and acidic residues" evidence="1">
    <location>
        <begin position="301"/>
        <end position="313"/>
    </location>
</feature>
<feature type="compositionally biased region" description="Basic and acidic residues" evidence="1">
    <location>
        <begin position="359"/>
        <end position="372"/>
    </location>
</feature>
<accession>A0A3N4KPM3</accession>
<dbReference type="InParanoid" id="A0A3N4KPM3"/>
<gene>
    <name evidence="2" type="ORF">P167DRAFT_160150</name>
</gene>
<dbReference type="STRING" id="1392247.A0A3N4KPM3"/>
<feature type="region of interest" description="Disordered" evidence="1">
    <location>
        <begin position="353"/>
        <end position="372"/>
    </location>
</feature>
<feature type="compositionally biased region" description="Polar residues" evidence="1">
    <location>
        <begin position="18"/>
        <end position="36"/>
    </location>
</feature>
<dbReference type="EMBL" id="ML119128">
    <property type="protein sequence ID" value="RPB12553.1"/>
    <property type="molecule type" value="Genomic_DNA"/>
</dbReference>
<feature type="region of interest" description="Disordered" evidence="1">
    <location>
        <begin position="239"/>
        <end position="270"/>
    </location>
</feature>
<dbReference type="Proteomes" id="UP000277580">
    <property type="component" value="Unassembled WGS sequence"/>
</dbReference>
<protein>
    <submittedName>
        <fullName evidence="2">Uncharacterized protein</fullName>
    </submittedName>
</protein>
<organism evidence="2 3">
    <name type="scientific">Morchella conica CCBAS932</name>
    <dbReference type="NCBI Taxonomy" id="1392247"/>
    <lineage>
        <taxon>Eukaryota</taxon>
        <taxon>Fungi</taxon>
        <taxon>Dikarya</taxon>
        <taxon>Ascomycota</taxon>
        <taxon>Pezizomycotina</taxon>
        <taxon>Pezizomycetes</taxon>
        <taxon>Pezizales</taxon>
        <taxon>Morchellaceae</taxon>
        <taxon>Morchella</taxon>
    </lineage>
</organism>
<evidence type="ECO:0000313" key="3">
    <source>
        <dbReference type="Proteomes" id="UP000277580"/>
    </source>
</evidence>
<evidence type="ECO:0000256" key="1">
    <source>
        <dbReference type="SAM" id="MobiDB-lite"/>
    </source>
</evidence>
<keyword evidence="3" id="KW-1185">Reference proteome</keyword>
<dbReference type="AlphaFoldDB" id="A0A3N4KPM3"/>
<feature type="region of interest" description="Disordered" evidence="1">
    <location>
        <begin position="292"/>
        <end position="317"/>
    </location>
</feature>
<name>A0A3N4KPM3_9PEZI</name>
<proteinExistence type="predicted"/>
<evidence type="ECO:0000313" key="2">
    <source>
        <dbReference type="EMBL" id="RPB12553.1"/>
    </source>
</evidence>
<feature type="compositionally biased region" description="Basic and acidic residues" evidence="1">
    <location>
        <begin position="250"/>
        <end position="262"/>
    </location>
</feature>
<reference evidence="2 3" key="1">
    <citation type="journal article" date="2018" name="Nat. Ecol. Evol.">
        <title>Pezizomycetes genomes reveal the molecular basis of ectomycorrhizal truffle lifestyle.</title>
        <authorList>
            <person name="Murat C."/>
            <person name="Payen T."/>
            <person name="Noel B."/>
            <person name="Kuo A."/>
            <person name="Morin E."/>
            <person name="Chen J."/>
            <person name="Kohler A."/>
            <person name="Krizsan K."/>
            <person name="Balestrini R."/>
            <person name="Da Silva C."/>
            <person name="Montanini B."/>
            <person name="Hainaut M."/>
            <person name="Levati E."/>
            <person name="Barry K.W."/>
            <person name="Belfiori B."/>
            <person name="Cichocki N."/>
            <person name="Clum A."/>
            <person name="Dockter R.B."/>
            <person name="Fauchery L."/>
            <person name="Guy J."/>
            <person name="Iotti M."/>
            <person name="Le Tacon F."/>
            <person name="Lindquist E.A."/>
            <person name="Lipzen A."/>
            <person name="Malagnac F."/>
            <person name="Mello A."/>
            <person name="Molinier V."/>
            <person name="Miyauchi S."/>
            <person name="Poulain J."/>
            <person name="Riccioni C."/>
            <person name="Rubini A."/>
            <person name="Sitrit Y."/>
            <person name="Splivallo R."/>
            <person name="Traeger S."/>
            <person name="Wang M."/>
            <person name="Zifcakova L."/>
            <person name="Wipf D."/>
            <person name="Zambonelli A."/>
            <person name="Paolocci F."/>
            <person name="Nowrousian M."/>
            <person name="Ottonello S."/>
            <person name="Baldrian P."/>
            <person name="Spatafora J.W."/>
            <person name="Henrissat B."/>
            <person name="Nagy L.G."/>
            <person name="Aury J.M."/>
            <person name="Wincker P."/>
            <person name="Grigoriev I.V."/>
            <person name="Bonfante P."/>
            <person name="Martin F.M."/>
        </authorList>
    </citation>
    <scope>NUCLEOTIDE SEQUENCE [LARGE SCALE GENOMIC DNA]</scope>
    <source>
        <strain evidence="2 3">CCBAS932</strain>
    </source>
</reference>